<gene>
    <name evidence="1" type="ORF">GCWU000182_001707</name>
</gene>
<dbReference type="HOGENOM" id="CLU_3131058_0_0_9"/>
<organism evidence="1 2">
    <name type="scientific">Abiotrophia defectiva ATCC 49176</name>
    <dbReference type="NCBI Taxonomy" id="592010"/>
    <lineage>
        <taxon>Bacteria</taxon>
        <taxon>Bacillati</taxon>
        <taxon>Bacillota</taxon>
        <taxon>Bacilli</taxon>
        <taxon>Lactobacillales</taxon>
        <taxon>Aerococcaceae</taxon>
        <taxon>Abiotrophia</taxon>
    </lineage>
</organism>
<accession>W1Q1R9</accession>
<dbReference type="EMBL" id="ACIN03000015">
    <property type="protein sequence ID" value="ESK64975.1"/>
    <property type="molecule type" value="Genomic_DNA"/>
</dbReference>
<comment type="caution">
    <text evidence="1">The sequence shown here is derived from an EMBL/GenBank/DDBJ whole genome shotgun (WGS) entry which is preliminary data.</text>
</comment>
<reference evidence="1" key="1">
    <citation type="submission" date="2013-06" db="EMBL/GenBank/DDBJ databases">
        <authorList>
            <person name="Weinstock G."/>
            <person name="Sodergren E."/>
            <person name="Clifton S."/>
            <person name="Fulton L."/>
            <person name="Fulton B."/>
            <person name="Courtney L."/>
            <person name="Fronick C."/>
            <person name="Harrison M."/>
            <person name="Strong C."/>
            <person name="Farmer C."/>
            <person name="Delahaunty K."/>
            <person name="Markovic C."/>
            <person name="Hall O."/>
            <person name="Minx P."/>
            <person name="Tomlinson C."/>
            <person name="Mitreva M."/>
            <person name="Nelson J."/>
            <person name="Hou S."/>
            <person name="Wollam A."/>
            <person name="Pepin K.H."/>
            <person name="Johnson M."/>
            <person name="Bhonagiri V."/>
            <person name="Nash W.E."/>
            <person name="Warren W."/>
            <person name="Chinwalla A."/>
            <person name="Mardis E.R."/>
            <person name="Wilson R.K."/>
        </authorList>
    </citation>
    <scope>NUCLEOTIDE SEQUENCE [LARGE SCALE GENOMIC DNA]</scope>
    <source>
        <strain evidence="1">ATCC 49176</strain>
    </source>
</reference>
<dbReference type="AlphaFoldDB" id="W1Q1R9"/>
<evidence type="ECO:0000313" key="1">
    <source>
        <dbReference type="EMBL" id="ESK64975.1"/>
    </source>
</evidence>
<proteinExistence type="predicted"/>
<name>W1Q1R9_ABIDE</name>
<dbReference type="Proteomes" id="UP000019050">
    <property type="component" value="Unassembled WGS sequence"/>
</dbReference>
<sequence length="49" mass="5694">MVNHNSHQKTENQEVYSESYYGCSTKSHPKNIKQKLKCPKIFLPQILSS</sequence>
<evidence type="ECO:0000313" key="2">
    <source>
        <dbReference type="Proteomes" id="UP000019050"/>
    </source>
</evidence>
<keyword evidence="2" id="KW-1185">Reference proteome</keyword>
<protein>
    <submittedName>
        <fullName evidence="1">Uncharacterized protein</fullName>
    </submittedName>
</protein>